<name>A0A4Z2GX34_9TELE</name>
<dbReference type="EMBL" id="SRLO01000396">
    <property type="protein sequence ID" value="TNN57810.1"/>
    <property type="molecule type" value="Genomic_DNA"/>
</dbReference>
<reference evidence="1 2" key="1">
    <citation type="submission" date="2019-03" db="EMBL/GenBank/DDBJ databases">
        <title>First draft genome of Liparis tanakae, snailfish: a comprehensive survey of snailfish specific genes.</title>
        <authorList>
            <person name="Kim W."/>
            <person name="Song I."/>
            <person name="Jeong J.-H."/>
            <person name="Kim D."/>
            <person name="Kim S."/>
            <person name="Ryu S."/>
            <person name="Song J.Y."/>
            <person name="Lee S.K."/>
        </authorList>
    </citation>
    <scope>NUCLEOTIDE SEQUENCE [LARGE SCALE GENOMIC DNA]</scope>
    <source>
        <tissue evidence="1">Muscle</tissue>
    </source>
</reference>
<proteinExistence type="predicted"/>
<protein>
    <submittedName>
        <fullName evidence="1">Uncharacterized protein</fullName>
    </submittedName>
</protein>
<comment type="caution">
    <text evidence="1">The sequence shown here is derived from an EMBL/GenBank/DDBJ whole genome shotgun (WGS) entry which is preliminary data.</text>
</comment>
<keyword evidence="2" id="KW-1185">Reference proteome</keyword>
<accession>A0A4Z2GX34</accession>
<evidence type="ECO:0000313" key="2">
    <source>
        <dbReference type="Proteomes" id="UP000314294"/>
    </source>
</evidence>
<dbReference type="AlphaFoldDB" id="A0A4Z2GX34"/>
<gene>
    <name evidence="1" type="ORF">EYF80_031994</name>
</gene>
<evidence type="ECO:0000313" key="1">
    <source>
        <dbReference type="EMBL" id="TNN57810.1"/>
    </source>
</evidence>
<organism evidence="1 2">
    <name type="scientific">Liparis tanakae</name>
    <name type="common">Tanaka's snailfish</name>
    <dbReference type="NCBI Taxonomy" id="230148"/>
    <lineage>
        <taxon>Eukaryota</taxon>
        <taxon>Metazoa</taxon>
        <taxon>Chordata</taxon>
        <taxon>Craniata</taxon>
        <taxon>Vertebrata</taxon>
        <taxon>Euteleostomi</taxon>
        <taxon>Actinopterygii</taxon>
        <taxon>Neopterygii</taxon>
        <taxon>Teleostei</taxon>
        <taxon>Neoteleostei</taxon>
        <taxon>Acanthomorphata</taxon>
        <taxon>Eupercaria</taxon>
        <taxon>Perciformes</taxon>
        <taxon>Cottioidei</taxon>
        <taxon>Cottales</taxon>
        <taxon>Liparidae</taxon>
        <taxon>Liparis</taxon>
    </lineage>
</organism>
<dbReference type="Proteomes" id="UP000314294">
    <property type="component" value="Unassembled WGS sequence"/>
</dbReference>
<sequence>MRYQLWVFRRACRPQTTRCGTPVGHLWDTCGTPVGAVHTCGSCALVYRRLDSSQSSGSPVTCFKPVTDVTSLHRDPALEKTICLSASNGITTNVYVDVEARPSQLSPDRRRLIFFSSHVNDATDSLEEATSAKRLLEGIHSHNGEVIFAVEFSSSARGERAPSSPQQLLPLRVQILEVRLLGYKYFVSI</sequence>